<dbReference type="GO" id="GO:0006465">
    <property type="term" value="P:signal peptide processing"/>
    <property type="evidence" value="ECO:0007669"/>
    <property type="project" value="InterPro"/>
</dbReference>
<evidence type="ECO:0000256" key="6">
    <source>
        <dbReference type="ARBA" id="ARBA00022801"/>
    </source>
</evidence>
<dbReference type="AlphaFoldDB" id="A0A9J6P2C9"/>
<feature type="domain" description="Peptidase S26" evidence="9">
    <location>
        <begin position="11"/>
        <end position="160"/>
    </location>
</feature>
<comment type="subcellular location">
    <subcellularLocation>
        <location evidence="2">Cell membrane</location>
        <topology evidence="2">Single-pass type II membrane protein</topology>
    </subcellularLocation>
    <subcellularLocation>
        <location evidence="8">Membrane</location>
        <topology evidence="8">Single-pass type II membrane protein</topology>
    </subcellularLocation>
</comment>
<feature type="transmembrane region" description="Helical" evidence="8">
    <location>
        <begin position="12"/>
        <end position="31"/>
    </location>
</feature>
<evidence type="ECO:0000313" key="10">
    <source>
        <dbReference type="EMBL" id="MCM1990922.1"/>
    </source>
</evidence>
<keyword evidence="8" id="KW-1133">Transmembrane helix</keyword>
<dbReference type="InterPro" id="IPR019533">
    <property type="entry name" value="Peptidase_S26"/>
</dbReference>
<evidence type="ECO:0000256" key="3">
    <source>
        <dbReference type="ARBA" id="ARBA00009370"/>
    </source>
</evidence>
<dbReference type="GO" id="GO:0009003">
    <property type="term" value="F:signal peptidase activity"/>
    <property type="evidence" value="ECO:0007669"/>
    <property type="project" value="UniProtKB-EC"/>
</dbReference>
<dbReference type="PROSITE" id="PS00501">
    <property type="entry name" value="SPASE_I_1"/>
    <property type="match status" value="1"/>
</dbReference>
<dbReference type="InterPro" id="IPR000223">
    <property type="entry name" value="Pept_S26A_signal_pept_1"/>
</dbReference>
<dbReference type="CDD" id="cd06530">
    <property type="entry name" value="S26_SPase_I"/>
    <property type="match status" value="1"/>
</dbReference>
<name>A0A9J6P2C9_9CLOT</name>
<sequence>MKKFLKKNLDVIIIFAVIFSIKFFVVDIIPVDGQSMYPTLNMKDNSDRVVLNRVPHYTKKYGRGDIVIIKKKIEQGDSIIKRIIGIEGDKIEIKKGFVYLNDKKLDEVYIKEQGVTRPEGIYIVPEGNVFVLGDNRMNSSDSRKYGFFSYDNILGEAVYRVNILKFEGNSF</sequence>
<keyword evidence="6 8" id="KW-0378">Hydrolase</keyword>
<dbReference type="Gene3D" id="2.10.109.10">
    <property type="entry name" value="Umud Fragment, subunit A"/>
    <property type="match status" value="1"/>
</dbReference>
<feature type="active site" evidence="7">
    <location>
        <position position="35"/>
    </location>
</feature>
<evidence type="ECO:0000256" key="4">
    <source>
        <dbReference type="ARBA" id="ARBA00013208"/>
    </source>
</evidence>
<dbReference type="PANTHER" id="PTHR43390:SF1">
    <property type="entry name" value="CHLOROPLAST PROCESSING PEPTIDASE"/>
    <property type="match status" value="1"/>
</dbReference>
<reference evidence="10" key="2">
    <citation type="submission" date="2021-04" db="EMBL/GenBank/DDBJ databases">
        <authorList>
            <person name="Dong X."/>
        </authorList>
    </citation>
    <scope>NUCLEOTIDE SEQUENCE</scope>
    <source>
        <strain evidence="10">ZWT</strain>
    </source>
</reference>
<comment type="catalytic activity">
    <reaction evidence="1 8">
        <text>Cleavage of hydrophobic, N-terminal signal or leader sequences from secreted and periplasmic proteins.</text>
        <dbReference type="EC" id="3.4.21.89"/>
    </reaction>
</comment>
<dbReference type="PANTHER" id="PTHR43390">
    <property type="entry name" value="SIGNAL PEPTIDASE I"/>
    <property type="match status" value="1"/>
</dbReference>
<evidence type="ECO:0000256" key="2">
    <source>
        <dbReference type="ARBA" id="ARBA00004401"/>
    </source>
</evidence>
<keyword evidence="8" id="KW-0812">Transmembrane</keyword>
<comment type="similarity">
    <text evidence="3 8">Belongs to the peptidase S26 family.</text>
</comment>
<feature type="active site" evidence="7">
    <location>
        <position position="81"/>
    </location>
</feature>
<evidence type="ECO:0000313" key="11">
    <source>
        <dbReference type="Proteomes" id="UP001056429"/>
    </source>
</evidence>
<evidence type="ECO:0000256" key="5">
    <source>
        <dbReference type="ARBA" id="ARBA00022670"/>
    </source>
</evidence>
<keyword evidence="5 8" id="KW-0645">Protease</keyword>
<dbReference type="EMBL" id="JAGSOJ010000003">
    <property type="protein sequence ID" value="MCM1990922.1"/>
    <property type="molecule type" value="Genomic_DNA"/>
</dbReference>
<dbReference type="SUPFAM" id="SSF51306">
    <property type="entry name" value="LexA/Signal peptidase"/>
    <property type="match status" value="1"/>
</dbReference>
<evidence type="ECO:0000256" key="1">
    <source>
        <dbReference type="ARBA" id="ARBA00000677"/>
    </source>
</evidence>
<keyword evidence="8" id="KW-0472">Membrane</keyword>
<dbReference type="GO" id="GO:0005886">
    <property type="term" value="C:plasma membrane"/>
    <property type="evidence" value="ECO:0007669"/>
    <property type="project" value="UniProtKB-SubCell"/>
</dbReference>
<dbReference type="RefSeq" id="WP_250860032.1">
    <property type="nucleotide sequence ID" value="NZ_JAGSOJ010000003.1"/>
</dbReference>
<accession>A0A9J6P2C9</accession>
<dbReference type="Pfam" id="PF10502">
    <property type="entry name" value="Peptidase_S26"/>
    <property type="match status" value="1"/>
</dbReference>
<dbReference type="PROSITE" id="PS00761">
    <property type="entry name" value="SPASE_I_3"/>
    <property type="match status" value="1"/>
</dbReference>
<dbReference type="EC" id="3.4.21.89" evidence="4 8"/>
<evidence type="ECO:0000256" key="8">
    <source>
        <dbReference type="RuleBase" id="RU362042"/>
    </source>
</evidence>
<dbReference type="InterPro" id="IPR036286">
    <property type="entry name" value="LexA/Signal_pep-like_sf"/>
</dbReference>
<evidence type="ECO:0000259" key="9">
    <source>
        <dbReference type="Pfam" id="PF10502"/>
    </source>
</evidence>
<proteinExistence type="inferred from homology"/>
<dbReference type="InterPro" id="IPR019756">
    <property type="entry name" value="Pept_S26A_signal_pept_1_Ser-AS"/>
</dbReference>
<dbReference type="InterPro" id="IPR019758">
    <property type="entry name" value="Pept_S26A_signal_pept_1_CS"/>
</dbReference>
<protein>
    <recommendedName>
        <fullName evidence="4 8">Signal peptidase I</fullName>
        <ecNumber evidence="4 8">3.4.21.89</ecNumber>
    </recommendedName>
</protein>
<comment type="caution">
    <text evidence="10">The sequence shown here is derived from an EMBL/GenBank/DDBJ whole genome shotgun (WGS) entry which is preliminary data.</text>
</comment>
<keyword evidence="11" id="KW-1185">Reference proteome</keyword>
<organism evidence="10 11">
    <name type="scientific">Oceanirhabdus seepicola</name>
    <dbReference type="NCBI Taxonomy" id="2828781"/>
    <lineage>
        <taxon>Bacteria</taxon>
        <taxon>Bacillati</taxon>
        <taxon>Bacillota</taxon>
        <taxon>Clostridia</taxon>
        <taxon>Eubacteriales</taxon>
        <taxon>Clostridiaceae</taxon>
        <taxon>Oceanirhabdus</taxon>
    </lineage>
</organism>
<reference evidence="10" key="1">
    <citation type="journal article" date="2021" name="mSystems">
        <title>Bacteria and Archaea Synergistically Convert Glycine Betaine to Biogenic Methane in the Formosa Cold Seep of the South China Sea.</title>
        <authorList>
            <person name="Li L."/>
            <person name="Zhang W."/>
            <person name="Zhang S."/>
            <person name="Song L."/>
            <person name="Sun Q."/>
            <person name="Zhang H."/>
            <person name="Xiang H."/>
            <person name="Dong X."/>
        </authorList>
    </citation>
    <scope>NUCLEOTIDE SEQUENCE</scope>
    <source>
        <strain evidence="10">ZWT</strain>
    </source>
</reference>
<dbReference type="Proteomes" id="UP001056429">
    <property type="component" value="Unassembled WGS sequence"/>
</dbReference>
<dbReference type="NCBIfam" id="TIGR02227">
    <property type="entry name" value="sigpep_I_bact"/>
    <property type="match status" value="1"/>
</dbReference>
<dbReference type="PRINTS" id="PR00727">
    <property type="entry name" value="LEADERPTASE"/>
</dbReference>
<gene>
    <name evidence="10" type="primary">lepB</name>
    <name evidence="10" type="ORF">KDK92_14415</name>
</gene>
<dbReference type="GO" id="GO:0004252">
    <property type="term" value="F:serine-type endopeptidase activity"/>
    <property type="evidence" value="ECO:0007669"/>
    <property type="project" value="InterPro"/>
</dbReference>
<evidence type="ECO:0000256" key="7">
    <source>
        <dbReference type="PIRSR" id="PIRSR600223-1"/>
    </source>
</evidence>